<dbReference type="AlphaFoldDB" id="A0A2D2D366"/>
<evidence type="ECO:0000313" key="2">
    <source>
        <dbReference type="EMBL" id="ATQ69451.1"/>
    </source>
</evidence>
<keyword evidence="3" id="KW-1185">Reference proteome</keyword>
<evidence type="ECO:0008006" key="4">
    <source>
        <dbReference type="Google" id="ProtNLM"/>
    </source>
</evidence>
<feature type="transmembrane region" description="Helical" evidence="1">
    <location>
        <begin position="176"/>
        <end position="201"/>
    </location>
</feature>
<feature type="transmembrane region" description="Helical" evidence="1">
    <location>
        <begin position="394"/>
        <end position="411"/>
    </location>
</feature>
<feature type="transmembrane region" description="Helical" evidence="1">
    <location>
        <begin position="123"/>
        <end position="142"/>
    </location>
</feature>
<evidence type="ECO:0000313" key="3">
    <source>
        <dbReference type="Proteomes" id="UP000230709"/>
    </source>
</evidence>
<feature type="transmembrane region" description="Helical" evidence="1">
    <location>
        <begin position="208"/>
        <end position="230"/>
    </location>
</feature>
<proteinExistence type="predicted"/>
<feature type="transmembrane region" description="Helical" evidence="1">
    <location>
        <begin position="458"/>
        <end position="478"/>
    </location>
</feature>
<sequence>MLAPAQAAPSGAQDACAGWRATAVFAALVASVALLRPYTGIVGDSAVYMGGALAALDPQGVGQDPMWRLDGQMRFSLFPMLLRPLVAALGAQSAALLVAACGLLLWSIALVVLARVLAGRANAVAVALACASFSAAYSSYATVYYGEPIATPRVFAEAAVLAALAATLAARSALAALFACLAIMLHPVMAAAGVGVIFVFHALSDRRWLVVGFAAAVLLVGAAALGAPFLDRLTTPIDPQWLAMLRGPDDYLFPTTWPERAWALLAQRGATVALAAVVTQGATRRLFISILVIGSAAMTLALVFGDLYPLLLVAQAQPWRAGWLLALAAAAGFGLCGVTLWREGPVARIILALLALSWLIESSAAGALVAGLALALRIAHVDLSRYADRGAGRWLWIGVGLLSLFEIVVYYRLAAASTAAAPVGARPPPYWLLLDGHAFAVPIALLGVCLAMRPPLRIAPRLLAALSAAFCLVVAASWRQEWDAYRMTMARSGRQSELIELLSARPGPILWLGGNQEAWYWAGRPNWAAGVQGNAIIYSRELTFIWFERMRALIDEGWLADGGTISRKLSKPDPLYPDMSPQKLAHFCARGDAPAWILAPIPTESAAAGATVWRAPVRRFAFDPSRGELIGVDLFAVHPCADVTRH</sequence>
<feature type="transmembrane region" description="Helical" evidence="1">
    <location>
        <begin position="347"/>
        <end position="374"/>
    </location>
</feature>
<organism evidence="2 3">
    <name type="scientific">Methylosinus trichosporium (strain ATCC 35070 / NCIMB 11131 / UNIQEM 75 / OB3b)</name>
    <dbReference type="NCBI Taxonomy" id="595536"/>
    <lineage>
        <taxon>Bacteria</taxon>
        <taxon>Pseudomonadati</taxon>
        <taxon>Pseudomonadota</taxon>
        <taxon>Alphaproteobacteria</taxon>
        <taxon>Hyphomicrobiales</taxon>
        <taxon>Methylocystaceae</taxon>
        <taxon>Methylosinus</taxon>
    </lineage>
</organism>
<feature type="transmembrane region" description="Helical" evidence="1">
    <location>
        <begin position="286"/>
        <end position="311"/>
    </location>
</feature>
<accession>A0A2D2D366</accession>
<feature type="transmembrane region" description="Helical" evidence="1">
    <location>
        <begin position="84"/>
        <end position="117"/>
    </location>
</feature>
<feature type="transmembrane region" description="Helical" evidence="1">
    <location>
        <begin position="431"/>
        <end position="451"/>
    </location>
</feature>
<keyword evidence="1" id="KW-0812">Transmembrane</keyword>
<reference evidence="3" key="1">
    <citation type="submission" date="2017-10" db="EMBL/GenBank/DDBJ databases">
        <title>Completed PacBio SMRT sequence of Methylosinus trichosporium OB3b reveals presence of a third large plasmid.</title>
        <authorList>
            <person name="Charles T.C."/>
            <person name="Lynch M.D.J."/>
            <person name="Heil J.R."/>
            <person name="Cheng J."/>
        </authorList>
    </citation>
    <scope>NUCLEOTIDE SEQUENCE [LARGE SCALE GENOMIC DNA]</scope>
    <source>
        <strain evidence="3">OB3b</strain>
    </source>
</reference>
<evidence type="ECO:0000256" key="1">
    <source>
        <dbReference type="SAM" id="Phobius"/>
    </source>
</evidence>
<protein>
    <recommendedName>
        <fullName evidence="4">Glycosyltransferase RgtA/B/C/D-like domain-containing protein</fullName>
    </recommendedName>
</protein>
<keyword evidence="1" id="KW-0472">Membrane</keyword>
<dbReference type="EMBL" id="CP023737">
    <property type="protein sequence ID" value="ATQ69451.1"/>
    <property type="molecule type" value="Genomic_DNA"/>
</dbReference>
<name>A0A2D2D366_METT3</name>
<dbReference type="Proteomes" id="UP000230709">
    <property type="component" value="Chromosome"/>
</dbReference>
<keyword evidence="1" id="KW-1133">Transmembrane helix</keyword>
<feature type="transmembrane region" description="Helical" evidence="1">
    <location>
        <begin position="323"/>
        <end position="341"/>
    </location>
</feature>
<dbReference type="KEGG" id="mtw:CQW49_17345"/>
<gene>
    <name evidence="2" type="ORF">CQW49_17345</name>
</gene>
<dbReference type="STRING" id="595536.GCA_000178815_01710"/>